<gene>
    <name evidence="2" type="ORF">FPE01S_04_02740</name>
</gene>
<organism evidence="2 3">
    <name type="scientific">Flavihumibacter petaseus NBRC 106054</name>
    <dbReference type="NCBI Taxonomy" id="1220578"/>
    <lineage>
        <taxon>Bacteria</taxon>
        <taxon>Pseudomonadati</taxon>
        <taxon>Bacteroidota</taxon>
        <taxon>Chitinophagia</taxon>
        <taxon>Chitinophagales</taxon>
        <taxon>Chitinophagaceae</taxon>
        <taxon>Flavihumibacter</taxon>
    </lineage>
</organism>
<dbReference type="InterPro" id="IPR003607">
    <property type="entry name" value="HD/PDEase_dom"/>
</dbReference>
<dbReference type="PANTHER" id="PTHR11373">
    <property type="entry name" value="DEOXYNUCLEOSIDE TRIPHOSPHATE TRIPHOSPHOHYDROLASE"/>
    <property type="match status" value="1"/>
</dbReference>
<dbReference type="SUPFAM" id="SSF109604">
    <property type="entry name" value="HD-domain/PDEase-like"/>
    <property type="match status" value="1"/>
</dbReference>
<evidence type="ECO:0000313" key="2">
    <source>
        <dbReference type="EMBL" id="GAO45031.1"/>
    </source>
</evidence>
<dbReference type="AlphaFoldDB" id="A0A0E9N5R6"/>
<evidence type="ECO:0000313" key="3">
    <source>
        <dbReference type="Proteomes" id="UP000033121"/>
    </source>
</evidence>
<dbReference type="CDD" id="cd00077">
    <property type="entry name" value="HDc"/>
    <property type="match status" value="1"/>
</dbReference>
<sequence length="417" mass="47289">MVKPVRKIINDPVYGFITISHPLLLKVIDHPYYQRLRRIQQMALAQLVYPGAVHTRLHHSLGAYHLMTCAIAELRNKGVTITPEEETAAQIGILLHDVGHGPFSHALEQTLIEGISHEALSLEIMQVLNRETGGQLELALQIFRGTYHKPFLSQLISGQLDVDRMDYLTRDSFYTGVSEGVIGYDRILKMLSVHEGNLVVEEKAIYSIEKFLVSRRLMYWQVYLHKTVLCLEKMLVNIIRRARMLIHTGVEVKAPSPVLDYFLHLDGPFSAAEDLARFCLLDDTDVLAAIKSWTSHNDRVLASLCTMIIDRRLLKVRLFSQPVPFDLLAEQKEAIVRSSGLSEEDADYLVFSGVASNTTYDPMDEKIEILFKDGTVKDISAVDNALIQHNLSRPVKKYYFCYLNPGAISGWFPEKPI</sequence>
<keyword evidence="3" id="KW-1185">Reference proteome</keyword>
<dbReference type="GO" id="GO:0008832">
    <property type="term" value="F:dGTPase activity"/>
    <property type="evidence" value="ECO:0007669"/>
    <property type="project" value="TreeGrafter"/>
</dbReference>
<dbReference type="EMBL" id="BBWV01000004">
    <property type="protein sequence ID" value="GAO45031.1"/>
    <property type="molecule type" value="Genomic_DNA"/>
</dbReference>
<dbReference type="OrthoDB" id="9803619at2"/>
<evidence type="ECO:0000259" key="1">
    <source>
        <dbReference type="PROSITE" id="PS51831"/>
    </source>
</evidence>
<protein>
    <recommendedName>
        <fullName evidence="1">HD domain-containing protein</fullName>
    </recommendedName>
</protein>
<proteinExistence type="predicted"/>
<dbReference type="STRING" id="1220578.FPE01S_04_02740"/>
<dbReference type="InterPro" id="IPR045509">
    <property type="entry name" value="HD_assoc_2"/>
</dbReference>
<dbReference type="Pfam" id="PF01966">
    <property type="entry name" value="HD"/>
    <property type="match status" value="1"/>
</dbReference>
<dbReference type="InterPro" id="IPR006674">
    <property type="entry name" value="HD_domain"/>
</dbReference>
<dbReference type="RefSeq" id="WP_046371010.1">
    <property type="nucleotide sequence ID" value="NZ_BBWV01000004.1"/>
</dbReference>
<dbReference type="Gene3D" id="1.10.3210.10">
    <property type="entry name" value="Hypothetical protein af1432"/>
    <property type="match status" value="1"/>
</dbReference>
<dbReference type="PROSITE" id="PS51831">
    <property type="entry name" value="HD"/>
    <property type="match status" value="1"/>
</dbReference>
<comment type="caution">
    <text evidence="2">The sequence shown here is derived from an EMBL/GenBank/DDBJ whole genome shotgun (WGS) entry which is preliminary data.</text>
</comment>
<dbReference type="InterPro" id="IPR050135">
    <property type="entry name" value="dGTPase-like"/>
</dbReference>
<dbReference type="Proteomes" id="UP000033121">
    <property type="component" value="Unassembled WGS sequence"/>
</dbReference>
<dbReference type="SMART" id="SM00471">
    <property type="entry name" value="HDc"/>
    <property type="match status" value="1"/>
</dbReference>
<accession>A0A0E9N5R6</accession>
<dbReference type="GO" id="GO:0006203">
    <property type="term" value="P:dGTP catabolic process"/>
    <property type="evidence" value="ECO:0007669"/>
    <property type="project" value="TreeGrafter"/>
</dbReference>
<name>A0A0E9N5R6_9BACT</name>
<dbReference type="Pfam" id="PF19276">
    <property type="entry name" value="HD_assoc_2"/>
    <property type="match status" value="1"/>
</dbReference>
<reference evidence="2 3" key="1">
    <citation type="submission" date="2015-04" db="EMBL/GenBank/DDBJ databases">
        <title>Whole genome shotgun sequence of Flavihumibacter petaseus NBRC 106054.</title>
        <authorList>
            <person name="Miyazawa S."/>
            <person name="Hosoyama A."/>
            <person name="Hashimoto M."/>
            <person name="Noguchi M."/>
            <person name="Tsuchikane K."/>
            <person name="Ohji S."/>
            <person name="Yamazoe A."/>
            <person name="Ichikawa N."/>
            <person name="Kimura A."/>
            <person name="Fujita N."/>
        </authorList>
    </citation>
    <scope>NUCLEOTIDE SEQUENCE [LARGE SCALE GENOMIC DNA]</scope>
    <source>
        <strain evidence="2 3">NBRC 106054</strain>
    </source>
</reference>
<dbReference type="PANTHER" id="PTHR11373:SF4">
    <property type="entry name" value="DEOXYNUCLEOSIDE TRIPHOSPHATE TRIPHOSPHOHYDROLASE SAMHD1"/>
    <property type="match status" value="1"/>
</dbReference>
<feature type="domain" description="HD" evidence="1">
    <location>
        <begin position="56"/>
        <end position="168"/>
    </location>
</feature>